<gene>
    <name evidence="2" type="ORF">Tco_0823500</name>
</gene>
<accession>A0ABQ5AI23</accession>
<dbReference type="PANTHER" id="PTHR13384">
    <property type="entry name" value="G PATCH DOMAIN-CONTAINING PROTEIN 1"/>
    <property type="match status" value="1"/>
</dbReference>
<feature type="region of interest" description="Disordered" evidence="1">
    <location>
        <begin position="256"/>
        <end position="276"/>
    </location>
</feature>
<reference evidence="2" key="1">
    <citation type="journal article" date="2022" name="Int. J. Mol. Sci.">
        <title>Draft Genome of Tanacetum Coccineum: Genomic Comparison of Closely Related Tanacetum-Family Plants.</title>
        <authorList>
            <person name="Yamashiro T."/>
            <person name="Shiraishi A."/>
            <person name="Nakayama K."/>
            <person name="Satake H."/>
        </authorList>
    </citation>
    <scope>NUCLEOTIDE SEQUENCE</scope>
</reference>
<reference evidence="2" key="2">
    <citation type="submission" date="2022-01" db="EMBL/GenBank/DDBJ databases">
        <authorList>
            <person name="Yamashiro T."/>
            <person name="Shiraishi A."/>
            <person name="Satake H."/>
            <person name="Nakayama K."/>
        </authorList>
    </citation>
    <scope>NUCLEOTIDE SEQUENCE</scope>
</reference>
<feature type="compositionally biased region" description="Polar residues" evidence="1">
    <location>
        <begin position="266"/>
        <end position="275"/>
    </location>
</feature>
<proteinExistence type="predicted"/>
<organism evidence="2 3">
    <name type="scientific">Tanacetum coccineum</name>
    <dbReference type="NCBI Taxonomy" id="301880"/>
    <lineage>
        <taxon>Eukaryota</taxon>
        <taxon>Viridiplantae</taxon>
        <taxon>Streptophyta</taxon>
        <taxon>Embryophyta</taxon>
        <taxon>Tracheophyta</taxon>
        <taxon>Spermatophyta</taxon>
        <taxon>Magnoliopsida</taxon>
        <taxon>eudicotyledons</taxon>
        <taxon>Gunneridae</taxon>
        <taxon>Pentapetalae</taxon>
        <taxon>asterids</taxon>
        <taxon>campanulids</taxon>
        <taxon>Asterales</taxon>
        <taxon>Asteraceae</taxon>
        <taxon>Asteroideae</taxon>
        <taxon>Anthemideae</taxon>
        <taxon>Anthemidinae</taxon>
        <taxon>Tanacetum</taxon>
    </lineage>
</organism>
<evidence type="ECO:0000313" key="2">
    <source>
        <dbReference type="EMBL" id="GJT02331.1"/>
    </source>
</evidence>
<feature type="compositionally biased region" description="Basic and acidic residues" evidence="1">
    <location>
        <begin position="433"/>
        <end position="452"/>
    </location>
</feature>
<feature type="compositionally biased region" description="Basic residues" evidence="1">
    <location>
        <begin position="408"/>
        <end position="432"/>
    </location>
</feature>
<feature type="compositionally biased region" description="Basic residues" evidence="1">
    <location>
        <begin position="381"/>
        <end position="390"/>
    </location>
</feature>
<comment type="caution">
    <text evidence="2">The sequence shown here is derived from an EMBL/GenBank/DDBJ whole genome shotgun (WGS) entry which is preliminary data.</text>
</comment>
<dbReference type="PANTHER" id="PTHR13384:SF19">
    <property type="entry name" value="G PATCH DOMAIN-CONTAINING PROTEIN 1"/>
    <property type="match status" value="1"/>
</dbReference>
<name>A0ABQ5AI23_9ASTR</name>
<evidence type="ECO:0000256" key="1">
    <source>
        <dbReference type="SAM" id="MobiDB-lite"/>
    </source>
</evidence>
<feature type="compositionally biased region" description="Polar residues" evidence="1">
    <location>
        <begin position="319"/>
        <end position="332"/>
    </location>
</feature>
<dbReference type="EMBL" id="BQNB010012341">
    <property type="protein sequence ID" value="GJT02331.1"/>
    <property type="molecule type" value="Genomic_DNA"/>
</dbReference>
<sequence length="459" mass="52403">MTAESRGNILGEKPLQRTVKDLKTDVPATEVVNLQFHLSDTFTEPLSFVEPTEITKPFQHDPAKQERFEQYLKEKFHGGLRTKDAGGSSKMSEAARARERLEFEAAAEAVTHKKWGKESQSSSQQILGASAGRGLQFTSGGTEASNLAEEVIKKSMFPKREEFQWRPASLLCKRFDLIDPYMGKPPPPPRFRSKLDSLISMPDYVKAAKEEEKTNLNKFSSTQADEQNGTNVMDVEENVEVENVERPVDLYKAIFSDDSDDEEEITNTNQPNDPTTKIEVANTALTRIVAGDFLESLGKELGLEVPPVQSYPEKHAKPQPTQKETAQEIQQVRQEKREEIDSNAHKDIRGSKNDTAELDHEIEKKVTKAKRDKDPSEDGRSHKKSKRHSRRSSDSDGDTSDSSDGYRDRHRSRHKERKREHRKHSKHRKHRTHESSSRSRHSADKEYGDGKREKRKYRD</sequence>
<feature type="compositionally biased region" description="Basic and acidic residues" evidence="1">
    <location>
        <begin position="333"/>
        <end position="380"/>
    </location>
</feature>
<dbReference type="Pfam" id="PF26093">
    <property type="entry name" value="HTH_TGH"/>
    <property type="match status" value="1"/>
</dbReference>
<dbReference type="Proteomes" id="UP001151760">
    <property type="component" value="Unassembled WGS sequence"/>
</dbReference>
<keyword evidence="3" id="KW-1185">Reference proteome</keyword>
<evidence type="ECO:0000313" key="3">
    <source>
        <dbReference type="Proteomes" id="UP001151760"/>
    </source>
</evidence>
<protein>
    <submittedName>
        <fullName evidence="2">G patch domain-containing protein TGH</fullName>
    </submittedName>
</protein>
<feature type="region of interest" description="Disordered" evidence="1">
    <location>
        <begin position="305"/>
        <end position="459"/>
    </location>
</feature>